<dbReference type="InterPro" id="IPR001753">
    <property type="entry name" value="Enoyl-CoA_hydra/iso"/>
</dbReference>
<accession>A0A8S3YNF3</accession>
<name>A0A8S3YNF3_9EUPU</name>
<dbReference type="OrthoDB" id="1696280at2759"/>
<dbReference type="GO" id="GO:0005777">
    <property type="term" value="C:peroxisome"/>
    <property type="evidence" value="ECO:0007669"/>
    <property type="project" value="TreeGrafter"/>
</dbReference>
<evidence type="ECO:0000313" key="2">
    <source>
        <dbReference type="Proteomes" id="UP000678393"/>
    </source>
</evidence>
<keyword evidence="2" id="KW-1185">Reference proteome</keyword>
<organism evidence="1 2">
    <name type="scientific">Candidula unifasciata</name>
    <dbReference type="NCBI Taxonomy" id="100452"/>
    <lineage>
        <taxon>Eukaryota</taxon>
        <taxon>Metazoa</taxon>
        <taxon>Spiralia</taxon>
        <taxon>Lophotrochozoa</taxon>
        <taxon>Mollusca</taxon>
        <taxon>Gastropoda</taxon>
        <taxon>Heterobranchia</taxon>
        <taxon>Euthyneura</taxon>
        <taxon>Panpulmonata</taxon>
        <taxon>Eupulmonata</taxon>
        <taxon>Stylommatophora</taxon>
        <taxon>Helicina</taxon>
        <taxon>Helicoidea</taxon>
        <taxon>Geomitridae</taxon>
        <taxon>Candidula</taxon>
    </lineage>
</organism>
<protein>
    <recommendedName>
        <fullName evidence="3">Enoyl-CoA delta isomerase 2, mitochondrial</fullName>
    </recommendedName>
</protein>
<dbReference type="SUPFAM" id="SSF52096">
    <property type="entry name" value="ClpP/crotonase"/>
    <property type="match status" value="1"/>
</dbReference>
<dbReference type="PANTHER" id="PTHR11941:SF75">
    <property type="entry name" value="ENOYL-COA HYDRATASE_ISOMERASE FAMILY PROTEIN"/>
    <property type="match status" value="1"/>
</dbReference>
<evidence type="ECO:0008006" key="3">
    <source>
        <dbReference type="Google" id="ProtNLM"/>
    </source>
</evidence>
<comment type="caution">
    <text evidence="1">The sequence shown here is derived from an EMBL/GenBank/DDBJ whole genome shotgun (WGS) entry which is preliminary data.</text>
</comment>
<dbReference type="EMBL" id="CAJHNH020000535">
    <property type="protein sequence ID" value="CAG5118323.1"/>
    <property type="molecule type" value="Genomic_DNA"/>
</dbReference>
<gene>
    <name evidence="1" type="ORF">CUNI_LOCUS3881</name>
</gene>
<feature type="non-terminal residue" evidence="1">
    <location>
        <position position="1"/>
    </location>
</feature>
<proteinExistence type="predicted"/>
<evidence type="ECO:0000313" key="1">
    <source>
        <dbReference type="EMBL" id="CAG5118323.1"/>
    </source>
</evidence>
<dbReference type="InterPro" id="IPR029045">
    <property type="entry name" value="ClpP/crotonase-like_dom_sf"/>
</dbReference>
<reference evidence="1" key="1">
    <citation type="submission" date="2021-04" db="EMBL/GenBank/DDBJ databases">
        <authorList>
            <consortium name="Molecular Ecology Group"/>
        </authorList>
    </citation>
    <scope>NUCLEOTIDE SEQUENCE</scope>
</reference>
<dbReference type="Proteomes" id="UP000678393">
    <property type="component" value="Unassembled WGS sequence"/>
</dbReference>
<dbReference type="AlphaFoldDB" id="A0A8S3YNF3"/>
<dbReference type="Gene3D" id="3.90.226.10">
    <property type="entry name" value="2-enoyl-CoA Hydratase, Chain A, domain 1"/>
    <property type="match status" value="1"/>
</dbReference>
<dbReference type="CDD" id="cd06558">
    <property type="entry name" value="crotonase-like"/>
    <property type="match status" value="1"/>
</dbReference>
<dbReference type="PANTHER" id="PTHR11941">
    <property type="entry name" value="ENOYL-COA HYDRATASE-RELATED"/>
    <property type="match status" value="1"/>
</dbReference>
<sequence>ILMSLLENVINQMLFPRAVRRLFMHNSRFRRLSTSHTRQAQAAAALSLEYKNDVAIIRMENRNNNQMDSVFLREFHSQLDSVERNHSCRGLVTVGEGKFYSNGLDLQWMATISTQEVLDFMAEFEKLLLRVLILPVPTLAVINGHAFAGGAVLAFAHDLRTMNSEKGWLCLNEVLLDKVFSAFLKEYLRMKIGDGRNLSEALILAHRYTAAEAVENRLVYSIHPRLSLLDHSLQVLESFIGSSGFPHQGLLNMKKDIYELPLRFYETESSERFPHFAVQFMTEAQRNGLKDIK</sequence>
<dbReference type="GO" id="GO:0004165">
    <property type="term" value="F:delta(3)-delta(2)-enoyl-CoA isomerase activity"/>
    <property type="evidence" value="ECO:0007669"/>
    <property type="project" value="TreeGrafter"/>
</dbReference>
<dbReference type="GO" id="GO:0006635">
    <property type="term" value="P:fatty acid beta-oxidation"/>
    <property type="evidence" value="ECO:0007669"/>
    <property type="project" value="TreeGrafter"/>
</dbReference>
<dbReference type="Pfam" id="PF00378">
    <property type="entry name" value="ECH_1"/>
    <property type="match status" value="1"/>
</dbReference>